<dbReference type="EMBL" id="JBBKXZ010000001">
    <property type="protein sequence ID" value="MFD3393124.1"/>
    <property type="molecule type" value="Genomic_DNA"/>
</dbReference>
<gene>
    <name evidence="1" type="ORF">U0R10_00680</name>
</gene>
<evidence type="ECO:0000313" key="1">
    <source>
        <dbReference type="EMBL" id="MFD3393124.1"/>
    </source>
</evidence>
<evidence type="ECO:0000313" key="2">
    <source>
        <dbReference type="Proteomes" id="UP001598138"/>
    </source>
</evidence>
<comment type="caution">
    <text evidence="1">The sequence shown here is derived from an EMBL/GenBank/DDBJ whole genome shotgun (WGS) entry which is preliminary data.</text>
</comment>
<proteinExistence type="predicted"/>
<accession>A0ABW6DBJ9</accession>
<protein>
    <submittedName>
        <fullName evidence="1">Uncharacterized protein</fullName>
    </submittedName>
</protein>
<organism evidence="1 2">
    <name type="scientific">Aquirufa avitistagni</name>
    <dbReference type="NCBI Taxonomy" id="3104728"/>
    <lineage>
        <taxon>Bacteria</taxon>
        <taxon>Pseudomonadati</taxon>
        <taxon>Bacteroidota</taxon>
        <taxon>Cytophagia</taxon>
        <taxon>Cytophagales</taxon>
        <taxon>Flectobacillaceae</taxon>
        <taxon>Aquirufa</taxon>
    </lineage>
</organism>
<reference evidence="1 2" key="1">
    <citation type="submission" date="2024-03" db="EMBL/GenBank/DDBJ databases">
        <title>Aquirufa genome sequencing.</title>
        <authorList>
            <person name="Pitt A."/>
            <person name="Hahn M.W."/>
        </authorList>
    </citation>
    <scope>NUCLEOTIDE SEQUENCE [LARGE SCALE GENOMIC DNA]</scope>
    <source>
        <strain evidence="1 2">OSTEICH-129V</strain>
    </source>
</reference>
<sequence>MQVSFFKRLFAYMQGKKVVELYSSATLRSYFTVAFRNEQNQWICQIPRYDKQWEYITIILEDNGNLTFLEEPMIEGGLDRWK</sequence>
<keyword evidence="2" id="KW-1185">Reference proteome</keyword>
<name>A0ABW6DBJ9_9BACT</name>
<dbReference type="RefSeq" id="WP_377981753.1">
    <property type="nucleotide sequence ID" value="NZ_JBBKXZ010000001.1"/>
</dbReference>
<dbReference type="Proteomes" id="UP001598138">
    <property type="component" value="Unassembled WGS sequence"/>
</dbReference>